<evidence type="ECO:0000313" key="4">
    <source>
        <dbReference type="Proteomes" id="UP000028980"/>
    </source>
</evidence>
<proteinExistence type="predicted"/>
<evidence type="ECO:0000313" key="3">
    <source>
        <dbReference type="EMBL" id="GAL76198.1"/>
    </source>
</evidence>
<accession>A0A081DE29</accession>
<dbReference type="Proteomes" id="UP000029226">
    <property type="component" value="Unassembled WGS sequence"/>
</dbReference>
<reference evidence="4 5" key="1">
    <citation type="journal article" date="2014" name="Genome Announc.">
        <title>Draft Genome Sequences of Marine Flavobacterium Nonlabens Strains NR17, NR24, NR27, NR32, NR33, and Ara13.</title>
        <authorList>
            <person name="Nakanishi M."/>
            <person name="Meirelles P."/>
            <person name="Suzuki R."/>
            <person name="Takatani N."/>
            <person name="Mino S."/>
            <person name="Suda W."/>
            <person name="Oshima K."/>
            <person name="Hattori M."/>
            <person name="Ohkuma M."/>
            <person name="Hosokawa M."/>
            <person name="Miyashita K."/>
            <person name="Thompson F.L."/>
            <person name="Niwa A."/>
            <person name="Sawabe T."/>
            <person name="Sawabe T."/>
        </authorList>
    </citation>
    <scope>NUCLEOTIDE SEQUENCE [LARGE SCALE GENOMIC DNA]</scope>
    <source>
        <strain evidence="3">JCM 19275</strain>
        <strain evidence="1">JCM 19296</strain>
        <strain evidence="2">JCM 19314</strain>
        <strain evidence="6">JCM19275</strain>
        <strain evidence="4">JCM19296</strain>
        <strain evidence="5">JCM19314</strain>
    </source>
</reference>
<dbReference type="Proteomes" id="UP000028980">
    <property type="component" value="Unassembled WGS sequence"/>
</dbReference>
<dbReference type="EMBL" id="BBNT01000009">
    <property type="protein sequence ID" value="GAL76198.1"/>
    <property type="molecule type" value="Genomic_DNA"/>
</dbReference>
<organism evidence="1 4">
    <name type="scientific">Nonlabens ulvanivorans</name>
    <name type="common">Persicivirga ulvanivorans</name>
    <dbReference type="NCBI Taxonomy" id="906888"/>
    <lineage>
        <taxon>Bacteria</taxon>
        <taxon>Pseudomonadati</taxon>
        <taxon>Bacteroidota</taxon>
        <taxon>Flavobacteriia</taxon>
        <taxon>Flavobacteriales</taxon>
        <taxon>Flavobacteriaceae</taxon>
        <taxon>Nonlabens</taxon>
    </lineage>
</organism>
<gene>
    <name evidence="3" type="ORF">JCM19275_604</name>
    <name evidence="1" type="ORF">JCM19296_2780</name>
    <name evidence="2" type="ORF">JCM19314_974</name>
</gene>
<name>A0A081DE29_NONUL</name>
<sequence length="37" mass="4552">MKASDTFKTITELTNKRFRPDRTYSDNWNAKRRYRLA</sequence>
<protein>
    <submittedName>
        <fullName evidence="1">Uncharacterized protein</fullName>
    </submittedName>
</protein>
<evidence type="ECO:0000313" key="6">
    <source>
        <dbReference type="Proteomes" id="UP000029647"/>
    </source>
</evidence>
<dbReference type="EMBL" id="BBLG01000007">
    <property type="protein sequence ID" value="GAK77175.1"/>
    <property type="molecule type" value="Genomic_DNA"/>
</dbReference>
<evidence type="ECO:0000313" key="5">
    <source>
        <dbReference type="Proteomes" id="UP000029226"/>
    </source>
</evidence>
<dbReference type="AlphaFoldDB" id="A0A081DE29"/>
<comment type="caution">
    <text evidence="1">The sequence shown here is derived from an EMBL/GenBank/DDBJ whole genome shotgun (WGS) entry which is preliminary data.</text>
</comment>
<dbReference type="Proteomes" id="UP000029647">
    <property type="component" value="Unassembled WGS sequence"/>
</dbReference>
<evidence type="ECO:0000313" key="1">
    <source>
        <dbReference type="EMBL" id="GAK77175.1"/>
    </source>
</evidence>
<dbReference type="EMBL" id="BBMM01000003">
    <property type="protein sequence ID" value="GAK99789.1"/>
    <property type="molecule type" value="Genomic_DNA"/>
</dbReference>
<evidence type="ECO:0000313" key="2">
    <source>
        <dbReference type="EMBL" id="GAK99789.1"/>
    </source>
</evidence>